<comment type="caution">
    <text evidence="4">The sequence shown here is derived from an EMBL/GenBank/DDBJ whole genome shotgun (WGS) entry which is preliminary data.</text>
</comment>
<name>A0AB34FPM5_9HYPO</name>
<dbReference type="InterPro" id="IPR036770">
    <property type="entry name" value="Ankyrin_rpt-contain_sf"/>
</dbReference>
<protein>
    <submittedName>
        <fullName evidence="4">Ankyrin repeats (3 copies) domain-containing protein</fullName>
    </submittedName>
</protein>
<keyword evidence="1" id="KW-0677">Repeat</keyword>
<evidence type="ECO:0000256" key="1">
    <source>
        <dbReference type="ARBA" id="ARBA00022737"/>
    </source>
</evidence>
<dbReference type="EMBL" id="JAQHRD010000005">
    <property type="protein sequence ID" value="KAJ6441162.1"/>
    <property type="molecule type" value="Genomic_DNA"/>
</dbReference>
<proteinExistence type="predicted"/>
<dbReference type="PANTHER" id="PTHR24198:SF165">
    <property type="entry name" value="ANKYRIN REPEAT-CONTAINING PROTEIN-RELATED"/>
    <property type="match status" value="1"/>
</dbReference>
<dbReference type="Gene3D" id="1.25.40.20">
    <property type="entry name" value="Ankyrin repeat-containing domain"/>
    <property type="match status" value="3"/>
</dbReference>
<evidence type="ECO:0000313" key="4">
    <source>
        <dbReference type="EMBL" id="KAJ6441162.1"/>
    </source>
</evidence>
<dbReference type="AlphaFoldDB" id="A0AB34FPM5"/>
<dbReference type="Pfam" id="PF00023">
    <property type="entry name" value="Ank"/>
    <property type="match status" value="2"/>
</dbReference>
<keyword evidence="2 3" id="KW-0040">ANK repeat</keyword>
<sequence length="709" mass="77555">MMESSSSSSSSSPENILDRLPGEIIGQILEHLGPEVLTGDALARENATNEALQALMVQDDDVIESPLAVLREQTHRRNLFTLAQVRVFRHEAERILWARYAHVAILHAACTDDEALAQVCFEKATLAALRLDDSFNYSGELPVGTILHIAAWFDSAKVSRILLSHGADMEARGVYLSNGRNGCCYEMHQGCFVTPLGLALVAERTKVAHLLLDSNASLQVGISESALAMGISGFLAVHAASMGSDQSILAKLVAMPSFDPDEETEFHLTPLHWAMCRVESLGNVELLLNAGANPNMDPNVASPLLHHLKCLDAPEDTLNQTVALLVSWGVDIDAENASRLTALAVASREMNLTYLRVLLENGAEANSSVRRRGALFGCLDTHRAVNSGRHYYEIVSRKVVAIIENLFQHGLREDPQGVFVEMLTVNIGAVGQELLMRLASRITPSTGDLVWIFTRVANQPSARNNKGLQFLMDHYIPHDDGTLDACNLFDRLLETPAVGHPCFHLTMGPSFDVNAPLQRAHWSPDAVVPPIVALVGCKYYRHDTAHRALETLIQRGANVQATNHKGENCLMVYIQSHLCEVQNAAGESVAEATGQFCNLVEMLAQHGFDFTAADDRGDTVLHQLATSFLADLRAPCAAMLIRFGASVTQLNIHRGSPVSVYLRSMENTVHYLNGSFGRAMAEALPQSARATVEHGLASLQRRQQQQREQ</sequence>
<dbReference type="InterPro" id="IPR002110">
    <property type="entry name" value="Ankyrin_rpt"/>
</dbReference>
<dbReference type="Proteomes" id="UP001163105">
    <property type="component" value="Unassembled WGS sequence"/>
</dbReference>
<organism evidence="4 5">
    <name type="scientific">Purpureocillium lavendulum</name>
    <dbReference type="NCBI Taxonomy" id="1247861"/>
    <lineage>
        <taxon>Eukaryota</taxon>
        <taxon>Fungi</taxon>
        <taxon>Dikarya</taxon>
        <taxon>Ascomycota</taxon>
        <taxon>Pezizomycotina</taxon>
        <taxon>Sordariomycetes</taxon>
        <taxon>Hypocreomycetidae</taxon>
        <taxon>Hypocreales</taxon>
        <taxon>Ophiocordycipitaceae</taxon>
        <taxon>Purpureocillium</taxon>
    </lineage>
</organism>
<evidence type="ECO:0000256" key="3">
    <source>
        <dbReference type="PROSITE-ProRule" id="PRU00023"/>
    </source>
</evidence>
<dbReference type="SUPFAM" id="SSF48403">
    <property type="entry name" value="Ankyrin repeat"/>
    <property type="match status" value="2"/>
</dbReference>
<dbReference type="SMART" id="SM00248">
    <property type="entry name" value="ANK"/>
    <property type="match status" value="7"/>
</dbReference>
<gene>
    <name evidence="4" type="ORF">O9K51_06957</name>
</gene>
<evidence type="ECO:0000313" key="5">
    <source>
        <dbReference type="Proteomes" id="UP001163105"/>
    </source>
</evidence>
<reference evidence="4" key="1">
    <citation type="submission" date="2023-01" db="EMBL/GenBank/DDBJ databases">
        <title>The growth and conidiation of Purpureocillium lavendulum are regulated by nitrogen source and histone H3K14 acetylation.</title>
        <authorList>
            <person name="Tang P."/>
            <person name="Han J."/>
            <person name="Zhang C."/>
            <person name="Tang P."/>
            <person name="Qi F."/>
            <person name="Zhang K."/>
            <person name="Liang L."/>
        </authorList>
    </citation>
    <scope>NUCLEOTIDE SEQUENCE</scope>
    <source>
        <strain evidence="4">YMF1.00683</strain>
    </source>
</reference>
<keyword evidence="5" id="KW-1185">Reference proteome</keyword>
<evidence type="ECO:0000256" key="2">
    <source>
        <dbReference type="ARBA" id="ARBA00023043"/>
    </source>
</evidence>
<dbReference type="PROSITE" id="PS50088">
    <property type="entry name" value="ANK_REPEAT"/>
    <property type="match status" value="1"/>
</dbReference>
<feature type="repeat" description="ANK" evidence="3">
    <location>
        <begin position="145"/>
        <end position="174"/>
    </location>
</feature>
<dbReference type="PANTHER" id="PTHR24198">
    <property type="entry name" value="ANKYRIN REPEAT AND PROTEIN KINASE DOMAIN-CONTAINING PROTEIN"/>
    <property type="match status" value="1"/>
</dbReference>
<accession>A0AB34FPM5</accession>